<dbReference type="InterPro" id="IPR036291">
    <property type="entry name" value="NAD(P)-bd_dom_sf"/>
</dbReference>
<dbReference type="Proteomes" id="UP001527882">
    <property type="component" value="Unassembled WGS sequence"/>
</dbReference>
<evidence type="ECO:0000256" key="2">
    <source>
        <dbReference type="ARBA" id="ARBA00023002"/>
    </source>
</evidence>
<dbReference type="PRINTS" id="PR00080">
    <property type="entry name" value="SDRFAMILY"/>
</dbReference>
<dbReference type="PANTHER" id="PTHR44169:SF6">
    <property type="entry name" value="NADPH-DEPENDENT 1-ACYLDIHYDROXYACETONE PHOSPHATE REDUCTASE"/>
    <property type="match status" value="1"/>
</dbReference>
<keyword evidence="5" id="KW-1185">Reference proteome</keyword>
<reference evidence="4 5" key="1">
    <citation type="submission" date="2022-12" db="EMBL/GenBank/DDBJ databases">
        <title>Draft genome sequence of Paenibacillus sp. dW9.</title>
        <authorList>
            <person name="Choi E.-W."/>
            <person name="Kim D.-U."/>
        </authorList>
    </citation>
    <scope>NUCLEOTIDE SEQUENCE [LARGE SCALE GENOMIC DNA]</scope>
    <source>
        <strain evidence="5">dW9</strain>
    </source>
</reference>
<dbReference type="Pfam" id="PF00106">
    <property type="entry name" value="adh_short"/>
    <property type="match status" value="1"/>
</dbReference>
<dbReference type="PANTHER" id="PTHR44169">
    <property type="entry name" value="NADPH-DEPENDENT 1-ACYLDIHYDROXYACETONE PHOSPHATE REDUCTASE"/>
    <property type="match status" value="1"/>
</dbReference>
<comment type="similarity">
    <text evidence="1 3">Belongs to the short-chain dehydrogenases/reductases (SDR) family.</text>
</comment>
<comment type="caution">
    <text evidence="4">The sequence shown here is derived from an EMBL/GenBank/DDBJ whole genome shotgun (WGS) entry which is preliminary data.</text>
</comment>
<sequence length="279" mass="31170">MGEAQPVVVITGATRGIGKNMALYFAERGYKVIGTGRNRHKLLELETQLCKLSPGSASVQMDVQKKESVEEAVRRIREQFETIDVWINNAGAFEAIGPTWEVDPEIWLNDVTTNIFGTFYGIQAAVPVMLEKGHGRIINVVGGGTIGEFKYGNGYGTSKTAIARLTENLDAELEGSGVRAFSLNPGLNDTDMTKFQRETKAGRKYFPRISQAFEEKKDVPLTWAPELAYQLAQGKLDDYHGRILSVYDDVTNLVDKANELQNNDFFKLRMPRLEQTQRS</sequence>
<organism evidence="4 5">
    <name type="scientific">Paenibacillus gyeongsangnamensis</name>
    <dbReference type="NCBI Taxonomy" id="3388067"/>
    <lineage>
        <taxon>Bacteria</taxon>
        <taxon>Bacillati</taxon>
        <taxon>Bacillota</taxon>
        <taxon>Bacilli</taxon>
        <taxon>Bacillales</taxon>
        <taxon>Paenibacillaceae</taxon>
        <taxon>Paenibacillus</taxon>
    </lineage>
</organism>
<accession>A0ABT4QKC1</accession>
<dbReference type="Gene3D" id="3.40.50.720">
    <property type="entry name" value="NAD(P)-binding Rossmann-like Domain"/>
    <property type="match status" value="1"/>
</dbReference>
<protein>
    <submittedName>
        <fullName evidence="4">SDR family NAD(P)-dependent oxidoreductase</fullName>
    </submittedName>
</protein>
<name>A0ABT4QKC1_9BACL</name>
<evidence type="ECO:0000313" key="4">
    <source>
        <dbReference type="EMBL" id="MCZ8517322.1"/>
    </source>
</evidence>
<gene>
    <name evidence="4" type="ORF">O9H85_34235</name>
</gene>
<evidence type="ECO:0000256" key="3">
    <source>
        <dbReference type="RuleBase" id="RU000363"/>
    </source>
</evidence>
<dbReference type="RefSeq" id="WP_269885850.1">
    <property type="nucleotide sequence ID" value="NZ_JAQAGZ010000035.1"/>
</dbReference>
<evidence type="ECO:0000313" key="5">
    <source>
        <dbReference type="Proteomes" id="UP001527882"/>
    </source>
</evidence>
<dbReference type="InterPro" id="IPR002347">
    <property type="entry name" value="SDR_fam"/>
</dbReference>
<dbReference type="EMBL" id="JAQAGZ010000035">
    <property type="protein sequence ID" value="MCZ8517322.1"/>
    <property type="molecule type" value="Genomic_DNA"/>
</dbReference>
<dbReference type="SUPFAM" id="SSF51735">
    <property type="entry name" value="NAD(P)-binding Rossmann-fold domains"/>
    <property type="match status" value="1"/>
</dbReference>
<proteinExistence type="inferred from homology"/>
<keyword evidence="2" id="KW-0560">Oxidoreductase</keyword>
<dbReference type="CDD" id="cd05233">
    <property type="entry name" value="SDR_c"/>
    <property type="match status" value="1"/>
</dbReference>
<evidence type="ECO:0000256" key="1">
    <source>
        <dbReference type="ARBA" id="ARBA00006484"/>
    </source>
</evidence>
<dbReference type="PRINTS" id="PR00081">
    <property type="entry name" value="GDHRDH"/>
</dbReference>